<feature type="signal peptide" evidence="1">
    <location>
        <begin position="1"/>
        <end position="18"/>
    </location>
</feature>
<dbReference type="SUPFAM" id="SSF52317">
    <property type="entry name" value="Class I glutamine amidotransferase-like"/>
    <property type="match status" value="1"/>
</dbReference>
<name>A0ABT4Y4I5_METRE</name>
<protein>
    <submittedName>
        <fullName evidence="3">DJ-1/PfpI family protein</fullName>
    </submittedName>
</protein>
<dbReference type="Gene3D" id="3.40.50.880">
    <property type="match status" value="1"/>
</dbReference>
<gene>
    <name evidence="3" type="ORF">NNO07_11890</name>
</gene>
<keyword evidence="4" id="KW-1185">Reference proteome</keyword>
<accession>A0ABT4Y4I5</accession>
<dbReference type="PANTHER" id="PTHR43130:SF3">
    <property type="entry name" value="HTH-TYPE TRANSCRIPTIONAL REGULATOR RV1931C"/>
    <property type="match status" value="1"/>
</dbReference>
<dbReference type="EMBL" id="JANEWF010000010">
    <property type="protein sequence ID" value="MDA8483772.1"/>
    <property type="molecule type" value="Genomic_DNA"/>
</dbReference>
<evidence type="ECO:0000313" key="4">
    <source>
        <dbReference type="Proteomes" id="UP001211689"/>
    </source>
</evidence>
<dbReference type="InterPro" id="IPR052158">
    <property type="entry name" value="INH-QAR"/>
</dbReference>
<evidence type="ECO:0000313" key="3">
    <source>
        <dbReference type="EMBL" id="MDA8483772.1"/>
    </source>
</evidence>
<dbReference type="RefSeq" id="WP_190831847.1">
    <property type="nucleotide sequence ID" value="NZ_JANEWF010000010.1"/>
</dbReference>
<dbReference type="InterPro" id="IPR029062">
    <property type="entry name" value="Class_I_gatase-like"/>
</dbReference>
<sequence length="346" mass="37203">MRALLLVLTLCLPLLAQADALEPYLPRFGRQQPLVAVVGENRMTELVDYLVPFGLLSRAGVAEVVALSTREGPLQMMPALRIDAQATTREFEQRYPQGADYLVVPAVHHSDDPVLTAFVSGQAARGATIVGICDGVLVLGHAGLLHDRQATGHWYSKSMRESDFPDTHWQVDRRYVVDGKLVTSSGVSAAVPVSLALVEAIAGPLKAEALGREIGLTDWSPAHDSQSFAFGARGYLTAASNYLAFWRHEILSLTLQPGLDEATLALRVDAWARSFRTEVLASGNGPVRSRHGLTLLPDAKTEGTPLLPGREASPGKVLDEALAGIAARYGDATAAFVAAQLEYPRH</sequence>
<comment type="caution">
    <text evidence="3">The sequence shown here is derived from an EMBL/GenBank/DDBJ whole genome shotgun (WGS) entry which is preliminary data.</text>
</comment>
<dbReference type="InterPro" id="IPR002818">
    <property type="entry name" value="DJ-1/PfpI"/>
</dbReference>
<organism evidence="3 4">
    <name type="scientific">Metapseudomonas resinovorans</name>
    <name type="common">Pseudomonas resinovorans</name>
    <dbReference type="NCBI Taxonomy" id="53412"/>
    <lineage>
        <taxon>Bacteria</taxon>
        <taxon>Pseudomonadati</taxon>
        <taxon>Pseudomonadota</taxon>
        <taxon>Gammaproteobacteria</taxon>
        <taxon>Pseudomonadales</taxon>
        <taxon>Pseudomonadaceae</taxon>
        <taxon>Metapseudomonas</taxon>
    </lineage>
</organism>
<dbReference type="Pfam" id="PF01965">
    <property type="entry name" value="DJ-1_PfpI"/>
    <property type="match status" value="1"/>
</dbReference>
<dbReference type="PANTHER" id="PTHR43130">
    <property type="entry name" value="ARAC-FAMILY TRANSCRIPTIONAL REGULATOR"/>
    <property type="match status" value="1"/>
</dbReference>
<feature type="domain" description="DJ-1/PfpI" evidence="2">
    <location>
        <begin position="43"/>
        <end position="199"/>
    </location>
</feature>
<keyword evidence="1" id="KW-0732">Signal</keyword>
<evidence type="ECO:0000259" key="2">
    <source>
        <dbReference type="Pfam" id="PF01965"/>
    </source>
</evidence>
<reference evidence="3 4" key="1">
    <citation type="submission" date="2022-07" db="EMBL/GenBank/DDBJ databases">
        <title>Genome Analysis of Selected Gammaproteobacteria from Nigerian Food snails.</title>
        <authorList>
            <person name="Okafor A.C."/>
        </authorList>
    </citation>
    <scope>NUCLEOTIDE SEQUENCE [LARGE SCALE GENOMIC DNA]</scope>
    <source>
        <strain evidence="3 4">Awg 2</strain>
    </source>
</reference>
<evidence type="ECO:0000256" key="1">
    <source>
        <dbReference type="SAM" id="SignalP"/>
    </source>
</evidence>
<proteinExistence type="predicted"/>
<dbReference type="Proteomes" id="UP001211689">
    <property type="component" value="Unassembled WGS sequence"/>
</dbReference>
<feature type="chain" id="PRO_5045330600" evidence="1">
    <location>
        <begin position="19"/>
        <end position="346"/>
    </location>
</feature>